<feature type="binding site" evidence="9">
    <location>
        <begin position="110"/>
        <end position="118"/>
    </location>
    <ligand>
        <name>5-phospho-alpha-D-ribose 1-diphosphate</name>
        <dbReference type="ChEBI" id="CHEBI:58017"/>
    </ligand>
</feature>
<evidence type="ECO:0000256" key="5">
    <source>
        <dbReference type="ARBA" id="ARBA00022822"/>
    </source>
</evidence>
<gene>
    <name evidence="9" type="primary">trpD</name>
    <name evidence="12" type="ORF">SAMN06297251_11675</name>
</gene>
<feature type="binding site" evidence="9">
    <location>
        <begin position="85"/>
        <end position="86"/>
    </location>
    <ligand>
        <name>5-phospho-alpha-D-ribose 1-diphosphate</name>
        <dbReference type="ChEBI" id="CHEBI:58017"/>
    </ligand>
</feature>
<comment type="similarity">
    <text evidence="9">Belongs to the anthranilate phosphoribosyltransferase family.</text>
</comment>
<keyword evidence="13" id="KW-1185">Reference proteome</keyword>
<dbReference type="PANTHER" id="PTHR43285:SF2">
    <property type="entry name" value="ANTHRANILATE PHOSPHORIBOSYLTRANSFERASE"/>
    <property type="match status" value="1"/>
</dbReference>
<evidence type="ECO:0000259" key="10">
    <source>
        <dbReference type="Pfam" id="PF00591"/>
    </source>
</evidence>
<evidence type="ECO:0000313" key="13">
    <source>
        <dbReference type="Proteomes" id="UP000192656"/>
    </source>
</evidence>
<keyword evidence="9" id="KW-0460">Magnesium</keyword>
<feature type="domain" description="Glycosyl transferase family 3" evidence="10">
    <location>
        <begin position="77"/>
        <end position="324"/>
    </location>
</feature>
<keyword evidence="2 9" id="KW-0028">Amino-acid biosynthesis</keyword>
<feature type="binding site" evidence="9">
    <location>
        <position position="122"/>
    </location>
    <ligand>
        <name>5-phospho-alpha-D-ribose 1-diphosphate</name>
        <dbReference type="ChEBI" id="CHEBI:58017"/>
    </ligand>
</feature>
<dbReference type="AlphaFoldDB" id="A0A1W2DNL2"/>
<organism evidence="12 13">
    <name type="scientific">Fulvimarina manganoxydans</name>
    <dbReference type="NCBI Taxonomy" id="937218"/>
    <lineage>
        <taxon>Bacteria</taxon>
        <taxon>Pseudomonadati</taxon>
        <taxon>Pseudomonadota</taxon>
        <taxon>Alphaproteobacteria</taxon>
        <taxon>Hyphomicrobiales</taxon>
        <taxon>Aurantimonadaceae</taxon>
        <taxon>Fulvimarina</taxon>
    </lineage>
</organism>
<dbReference type="PANTHER" id="PTHR43285">
    <property type="entry name" value="ANTHRANILATE PHOSPHORIBOSYLTRANSFERASE"/>
    <property type="match status" value="1"/>
</dbReference>
<dbReference type="GO" id="GO:0005829">
    <property type="term" value="C:cytosol"/>
    <property type="evidence" value="ECO:0007669"/>
    <property type="project" value="TreeGrafter"/>
</dbReference>
<dbReference type="UniPathway" id="UPA00035">
    <property type="reaction ID" value="UER00041"/>
</dbReference>
<dbReference type="InterPro" id="IPR005940">
    <property type="entry name" value="Anthranilate_Pribosyl_Tfrase"/>
</dbReference>
<feature type="binding site" evidence="9">
    <location>
        <position position="82"/>
    </location>
    <ligand>
        <name>anthranilate</name>
        <dbReference type="ChEBI" id="CHEBI:16567"/>
        <label>1</label>
    </ligand>
</feature>
<dbReference type="InterPro" id="IPR000312">
    <property type="entry name" value="Glycosyl_Trfase_fam3"/>
</dbReference>
<comment type="function">
    <text evidence="9">Catalyzes the transfer of the phosphoribosyl group of 5-phosphorylribose-1-pyrophosphate (PRPP) to anthranilate to yield N-(5'-phosphoribosyl)-anthranilate (PRA).</text>
</comment>
<feature type="binding site" evidence="9">
    <location>
        <position position="90"/>
    </location>
    <ligand>
        <name>5-phospho-alpha-D-ribose 1-diphosphate</name>
        <dbReference type="ChEBI" id="CHEBI:58017"/>
    </ligand>
</feature>
<comment type="pathway">
    <text evidence="1 9">Amino-acid biosynthesis; L-tryptophan biosynthesis; L-tryptophan from chorismate: step 2/5.</text>
</comment>
<feature type="domain" description="Glycosyl transferase family 3 N-terminal" evidence="11">
    <location>
        <begin position="6"/>
        <end position="67"/>
    </location>
</feature>
<reference evidence="12 13" key="1">
    <citation type="submission" date="2017-04" db="EMBL/GenBank/DDBJ databases">
        <authorList>
            <person name="Afonso C.L."/>
            <person name="Miller P.J."/>
            <person name="Scott M.A."/>
            <person name="Spackman E."/>
            <person name="Goraichik I."/>
            <person name="Dimitrov K.M."/>
            <person name="Suarez D.L."/>
            <person name="Swayne D.E."/>
        </authorList>
    </citation>
    <scope>NUCLEOTIDE SEQUENCE [LARGE SCALE GENOMIC DNA]</scope>
    <source>
        <strain evidence="12 13">CGMCC 1.10972</strain>
    </source>
</reference>
<dbReference type="EC" id="2.4.2.18" evidence="9"/>
<feature type="binding site" evidence="9">
    <location>
        <position position="168"/>
    </location>
    <ligand>
        <name>anthranilate</name>
        <dbReference type="ChEBI" id="CHEBI:16567"/>
        <label>2</label>
    </ligand>
</feature>
<dbReference type="InterPro" id="IPR036320">
    <property type="entry name" value="Glycosyl_Trfase_fam3_N_dom_sf"/>
</dbReference>
<evidence type="ECO:0000313" key="12">
    <source>
        <dbReference type="EMBL" id="SMC98973.1"/>
    </source>
</evidence>
<keyword evidence="5 9" id="KW-0822">Tryptophan biosynthesis</keyword>
<dbReference type="SUPFAM" id="SSF47648">
    <property type="entry name" value="Nucleoside phosphorylase/phosphoribosyltransferase N-terminal domain"/>
    <property type="match status" value="1"/>
</dbReference>
<dbReference type="GO" id="GO:0000162">
    <property type="term" value="P:L-tryptophan biosynthetic process"/>
    <property type="evidence" value="ECO:0007669"/>
    <property type="project" value="UniProtKB-UniRule"/>
</dbReference>
<feature type="binding site" evidence="9">
    <location>
        <position position="113"/>
    </location>
    <ligand>
        <name>anthranilate</name>
        <dbReference type="ChEBI" id="CHEBI:16567"/>
        <label>1</label>
    </ligand>
</feature>
<dbReference type="NCBIfam" id="TIGR01245">
    <property type="entry name" value="trpD"/>
    <property type="match status" value="1"/>
</dbReference>
<dbReference type="HAMAP" id="MF_00211">
    <property type="entry name" value="TrpD"/>
    <property type="match status" value="1"/>
</dbReference>
<feature type="binding site" evidence="9">
    <location>
        <position position="226"/>
    </location>
    <ligand>
        <name>Mg(2+)</name>
        <dbReference type="ChEBI" id="CHEBI:18420"/>
        <label>2</label>
    </ligand>
</feature>
<dbReference type="SUPFAM" id="SSF52418">
    <property type="entry name" value="Nucleoside phosphorylase/phosphoribosyltransferase catalytic domain"/>
    <property type="match status" value="1"/>
</dbReference>
<name>A0A1W2DNL2_9HYPH</name>
<evidence type="ECO:0000256" key="8">
    <source>
        <dbReference type="ARBA" id="ARBA00061188"/>
    </source>
</evidence>
<dbReference type="Pfam" id="PF00591">
    <property type="entry name" value="Glycos_transf_3"/>
    <property type="match status" value="1"/>
</dbReference>
<comment type="similarity">
    <text evidence="8">In the C-terminal section; belongs to the anthranilate phosphoribosyltransferase family.</text>
</comment>
<evidence type="ECO:0000256" key="1">
    <source>
        <dbReference type="ARBA" id="ARBA00004907"/>
    </source>
</evidence>
<evidence type="ECO:0000256" key="3">
    <source>
        <dbReference type="ARBA" id="ARBA00022676"/>
    </source>
</evidence>
<accession>A0A1W2DNL2</accession>
<evidence type="ECO:0000256" key="2">
    <source>
        <dbReference type="ARBA" id="ARBA00022605"/>
    </source>
</evidence>
<comment type="caution">
    <text evidence="9">Lacks conserved residue(s) required for the propagation of feature annotation.</text>
</comment>
<protein>
    <recommendedName>
        <fullName evidence="9">Anthranilate phosphoribosyltransferase</fullName>
        <ecNumber evidence="9">2.4.2.18</ecNumber>
    </recommendedName>
</protein>
<dbReference type="GO" id="GO:0000287">
    <property type="term" value="F:magnesium ion binding"/>
    <property type="evidence" value="ECO:0007669"/>
    <property type="project" value="UniProtKB-UniRule"/>
</dbReference>
<dbReference type="EMBL" id="FWXR01000016">
    <property type="protein sequence ID" value="SMC98973.1"/>
    <property type="molecule type" value="Genomic_DNA"/>
</dbReference>
<sequence length="343" mass="35355">MSERIKPFLAKVATGRALSRKEAEDAFAILMSGEATPAQIGGFLMALRVRGESVEEIAGAVSAMRANMARVEAPAGTVDIVGTGGDNSGTVNVSTCSAFVISACGVPVAKHGNRALSSRSGAADVLAALGIDIDLKPDQLSQAIAEAGLAFLFAPNHHPAMRHVGPARRELGTRTLFNLLGPMTNPAGVKRLLIGVFGPEWVMPMAETLRELNTEAAWVVHGDGLDEMAVSGTTEVAELKDGEIRTFTVDPEDVGLKRSPLSAIKGGEAADNALALSAVLNGEPSAYRDIVVLNSGGALVVSGRAATLAEGVAMAADAIDRGLAKASLDRLVEVTNRLGGKAS</sequence>
<dbReference type="RefSeq" id="WP_084411519.1">
    <property type="nucleotide sequence ID" value="NZ_FWXR01000016.1"/>
</dbReference>
<feature type="binding site" evidence="9">
    <location>
        <begin position="92"/>
        <end position="95"/>
    </location>
    <ligand>
        <name>5-phospho-alpha-D-ribose 1-diphosphate</name>
        <dbReference type="ChEBI" id="CHEBI:58017"/>
    </ligand>
</feature>
<feature type="binding site" evidence="9">
    <location>
        <position position="94"/>
    </location>
    <ligand>
        <name>Mg(2+)</name>
        <dbReference type="ChEBI" id="CHEBI:18420"/>
        <label>1</label>
    </ligand>
</feature>
<comment type="catalytic activity">
    <reaction evidence="7 9">
        <text>N-(5-phospho-beta-D-ribosyl)anthranilate + diphosphate = 5-phospho-alpha-D-ribose 1-diphosphate + anthranilate</text>
        <dbReference type="Rhea" id="RHEA:11768"/>
        <dbReference type="ChEBI" id="CHEBI:16567"/>
        <dbReference type="ChEBI" id="CHEBI:18277"/>
        <dbReference type="ChEBI" id="CHEBI:33019"/>
        <dbReference type="ChEBI" id="CHEBI:58017"/>
        <dbReference type="EC" id="2.4.2.18"/>
    </reaction>
</comment>
<feature type="binding site" evidence="9">
    <location>
        <position position="82"/>
    </location>
    <ligand>
        <name>5-phospho-alpha-D-ribose 1-diphosphate</name>
        <dbReference type="ChEBI" id="CHEBI:58017"/>
    </ligand>
</feature>
<evidence type="ECO:0000256" key="7">
    <source>
        <dbReference type="ARBA" id="ARBA00052328"/>
    </source>
</evidence>
<feature type="binding site" evidence="9">
    <location>
        <position position="227"/>
    </location>
    <ligand>
        <name>Mg(2+)</name>
        <dbReference type="ChEBI" id="CHEBI:18420"/>
        <label>2</label>
    </ligand>
</feature>
<dbReference type="STRING" id="937218.SAMN06297251_11675"/>
<dbReference type="Gene3D" id="1.20.970.10">
    <property type="entry name" value="Transferase, Pyrimidine Nucleoside Phosphorylase, Chain C"/>
    <property type="match status" value="1"/>
</dbReference>
<dbReference type="GO" id="GO:0004048">
    <property type="term" value="F:anthranilate phosphoribosyltransferase activity"/>
    <property type="evidence" value="ECO:0007669"/>
    <property type="project" value="UniProtKB-UniRule"/>
</dbReference>
<dbReference type="InterPro" id="IPR017459">
    <property type="entry name" value="Glycosyl_Trfase_fam3_N_dom"/>
</dbReference>
<keyword evidence="6 9" id="KW-0057">Aromatic amino acid biosynthesis</keyword>
<evidence type="ECO:0000256" key="9">
    <source>
        <dbReference type="HAMAP-Rule" id="MF_00211"/>
    </source>
</evidence>
<evidence type="ECO:0000256" key="4">
    <source>
        <dbReference type="ARBA" id="ARBA00022679"/>
    </source>
</evidence>
<keyword evidence="3 9" id="KW-0328">Glycosyltransferase</keyword>
<proteinExistence type="inferred from homology"/>
<dbReference type="FunFam" id="3.40.1030.10:FF:000002">
    <property type="entry name" value="Anthranilate phosphoribosyltransferase"/>
    <property type="match status" value="1"/>
</dbReference>
<dbReference type="OrthoDB" id="9806430at2"/>
<comment type="subunit">
    <text evidence="9">Homodimer.</text>
</comment>
<dbReference type="Proteomes" id="UP000192656">
    <property type="component" value="Unassembled WGS sequence"/>
</dbReference>
<keyword evidence="4 9" id="KW-0808">Transferase</keyword>
<feature type="binding site" evidence="9">
    <location>
        <position position="227"/>
    </location>
    <ligand>
        <name>Mg(2+)</name>
        <dbReference type="ChEBI" id="CHEBI:18420"/>
        <label>1</label>
    </ligand>
</feature>
<comment type="cofactor">
    <cofactor evidence="9">
        <name>Mg(2+)</name>
        <dbReference type="ChEBI" id="CHEBI:18420"/>
    </cofactor>
    <text evidence="9">Binds 2 magnesium ions per monomer.</text>
</comment>
<dbReference type="InterPro" id="IPR035902">
    <property type="entry name" value="Nuc_phospho_transferase"/>
</dbReference>
<evidence type="ECO:0000256" key="6">
    <source>
        <dbReference type="ARBA" id="ARBA00023141"/>
    </source>
</evidence>
<dbReference type="Gene3D" id="3.40.1030.10">
    <property type="entry name" value="Nucleoside phosphorylase/phosphoribosyltransferase catalytic domain"/>
    <property type="match status" value="1"/>
</dbReference>
<dbReference type="Pfam" id="PF02885">
    <property type="entry name" value="Glycos_trans_3N"/>
    <property type="match status" value="1"/>
</dbReference>
<evidence type="ECO:0000259" key="11">
    <source>
        <dbReference type="Pfam" id="PF02885"/>
    </source>
</evidence>
<keyword evidence="9" id="KW-0479">Metal-binding</keyword>